<comment type="caution">
    <text evidence="1">The sequence shown here is derived from an EMBL/GenBank/DDBJ whole genome shotgun (WGS) entry which is preliminary data.</text>
</comment>
<reference evidence="1" key="2">
    <citation type="submission" date="2013-06" db="EMBL/GenBank/DDBJ databases">
        <title>Draft genome sequence of Clostridium hylemonae (DSM 15053).</title>
        <authorList>
            <person name="Sudarsanam P."/>
            <person name="Ley R."/>
            <person name="Guruge J."/>
            <person name="Turnbaugh P.J."/>
            <person name="Mahowald M."/>
            <person name="Liep D."/>
            <person name="Gordon J."/>
        </authorList>
    </citation>
    <scope>NUCLEOTIDE SEQUENCE</scope>
    <source>
        <strain evidence="1">DSM 15053</strain>
    </source>
</reference>
<dbReference type="EMBL" id="ABYI02000028">
    <property type="protein sequence ID" value="EEG73309.1"/>
    <property type="molecule type" value="Genomic_DNA"/>
</dbReference>
<dbReference type="STRING" id="553973.CLOHYLEM_06594"/>
<reference evidence="1" key="1">
    <citation type="submission" date="2009-02" db="EMBL/GenBank/DDBJ databases">
        <authorList>
            <person name="Fulton L."/>
            <person name="Clifton S."/>
            <person name="Fulton B."/>
            <person name="Xu J."/>
            <person name="Minx P."/>
            <person name="Pepin K.H."/>
            <person name="Johnson M."/>
            <person name="Bhonagiri V."/>
            <person name="Nash W.E."/>
            <person name="Mardis E.R."/>
            <person name="Wilson R.K."/>
        </authorList>
    </citation>
    <scope>NUCLEOTIDE SEQUENCE [LARGE SCALE GENOMIC DNA]</scope>
    <source>
        <strain evidence="1">DSM 15053</strain>
    </source>
</reference>
<evidence type="ECO:0000313" key="1">
    <source>
        <dbReference type="EMBL" id="EEG73309.1"/>
    </source>
</evidence>
<protein>
    <submittedName>
        <fullName evidence="1">Uncharacterized protein</fullName>
    </submittedName>
</protein>
<proteinExistence type="predicted"/>
<evidence type="ECO:0000313" key="2">
    <source>
        <dbReference type="Proteomes" id="UP000004893"/>
    </source>
</evidence>
<sequence>MAGGYESYIHKVNPWNPARESRMLKEFELCEMSGLGKAAGGGGALEGALSGR</sequence>
<accession>C0C3D3</accession>
<dbReference type="HOGENOM" id="CLU_3078401_0_0_9"/>
<dbReference type="AlphaFoldDB" id="C0C3D3"/>
<gene>
    <name evidence="1" type="ORF">CLOHYLEM_06594</name>
</gene>
<dbReference type="Proteomes" id="UP000004893">
    <property type="component" value="Unassembled WGS sequence"/>
</dbReference>
<organism evidence="1 2">
    <name type="scientific">[Clostridium] hylemonae DSM 15053</name>
    <dbReference type="NCBI Taxonomy" id="553973"/>
    <lineage>
        <taxon>Bacteria</taxon>
        <taxon>Bacillati</taxon>
        <taxon>Bacillota</taxon>
        <taxon>Clostridia</taxon>
        <taxon>Lachnospirales</taxon>
        <taxon>Lachnospiraceae</taxon>
    </lineage>
</organism>
<name>C0C3D3_9FIRM</name>
<keyword evidence="2" id="KW-1185">Reference proteome</keyword>